<dbReference type="OrthoDB" id="2507450at2759"/>
<feature type="region of interest" description="Disordered" evidence="1">
    <location>
        <begin position="58"/>
        <end position="81"/>
    </location>
</feature>
<feature type="chain" id="PRO_5004024873" evidence="2">
    <location>
        <begin position="23"/>
        <end position="166"/>
    </location>
</feature>
<evidence type="ECO:0000256" key="2">
    <source>
        <dbReference type="SAM" id="SignalP"/>
    </source>
</evidence>
<dbReference type="STRING" id="665912.M2SCA0"/>
<reference evidence="3 4" key="1">
    <citation type="journal article" date="2012" name="PLoS Pathog.">
        <title>Diverse lifestyles and strategies of plant pathogenesis encoded in the genomes of eighteen Dothideomycetes fungi.</title>
        <authorList>
            <person name="Ohm R.A."/>
            <person name="Feau N."/>
            <person name="Henrissat B."/>
            <person name="Schoch C.L."/>
            <person name="Horwitz B.A."/>
            <person name="Barry K.W."/>
            <person name="Condon B.J."/>
            <person name="Copeland A.C."/>
            <person name="Dhillon B."/>
            <person name="Glaser F."/>
            <person name="Hesse C.N."/>
            <person name="Kosti I."/>
            <person name="LaButti K."/>
            <person name="Lindquist E.A."/>
            <person name="Lucas S."/>
            <person name="Salamov A.A."/>
            <person name="Bradshaw R.E."/>
            <person name="Ciuffetti L."/>
            <person name="Hamelin R.C."/>
            <person name="Kema G.H.J."/>
            <person name="Lawrence C."/>
            <person name="Scott J.A."/>
            <person name="Spatafora J.W."/>
            <person name="Turgeon B.G."/>
            <person name="de Wit P.J.G.M."/>
            <person name="Zhong S."/>
            <person name="Goodwin S.B."/>
            <person name="Grigoriev I.V."/>
        </authorList>
    </citation>
    <scope>NUCLEOTIDE SEQUENCE [LARGE SCALE GENOMIC DNA]</scope>
    <source>
        <strain evidence="4">ND90Pr / ATCC 201652</strain>
    </source>
</reference>
<gene>
    <name evidence="3" type="ORF">COCSADRAFT_184630</name>
</gene>
<dbReference type="Proteomes" id="UP000016934">
    <property type="component" value="Unassembled WGS sequence"/>
</dbReference>
<dbReference type="GeneID" id="19133468"/>
<evidence type="ECO:0000313" key="4">
    <source>
        <dbReference type="Proteomes" id="UP000016934"/>
    </source>
</evidence>
<dbReference type="RefSeq" id="XP_007704312.1">
    <property type="nucleotide sequence ID" value="XM_007706122.1"/>
</dbReference>
<evidence type="ECO:0000313" key="3">
    <source>
        <dbReference type="EMBL" id="EMD60085.1"/>
    </source>
</evidence>
<feature type="signal peptide" evidence="2">
    <location>
        <begin position="1"/>
        <end position="22"/>
    </location>
</feature>
<dbReference type="KEGG" id="bsc:COCSADRAFT_184630"/>
<dbReference type="HOGENOM" id="CLU_092877_0_0_1"/>
<sequence>MLLLPSTLLALLHLALPALSHASPQPPLLSSTADISLIPRHTLFLRQLSNLQTFDGKLGNTPAPPITNSGKDDRPFEVEGNTFPDFETAAQRSCDEQFQGCSREANRNGGGGGKDGGLKVNDCDEQKNKCLDAQKSAKVKDFKSAVASTNIGPDPDFPEFDLICEG</sequence>
<keyword evidence="2" id="KW-0732">Signal</keyword>
<keyword evidence="4" id="KW-1185">Reference proteome</keyword>
<protein>
    <submittedName>
        <fullName evidence="3">Uncharacterized protein</fullName>
    </submittedName>
</protein>
<reference evidence="4" key="2">
    <citation type="journal article" date="2013" name="PLoS Genet.">
        <title>Comparative genome structure, secondary metabolite, and effector coding capacity across Cochliobolus pathogens.</title>
        <authorList>
            <person name="Condon B.J."/>
            <person name="Leng Y."/>
            <person name="Wu D."/>
            <person name="Bushley K.E."/>
            <person name="Ohm R.A."/>
            <person name="Otillar R."/>
            <person name="Martin J."/>
            <person name="Schackwitz W."/>
            <person name="Grimwood J."/>
            <person name="MohdZainudin N."/>
            <person name="Xue C."/>
            <person name="Wang R."/>
            <person name="Manning V.A."/>
            <person name="Dhillon B."/>
            <person name="Tu Z.J."/>
            <person name="Steffenson B.J."/>
            <person name="Salamov A."/>
            <person name="Sun H."/>
            <person name="Lowry S."/>
            <person name="LaButti K."/>
            <person name="Han J."/>
            <person name="Copeland A."/>
            <person name="Lindquist E."/>
            <person name="Barry K."/>
            <person name="Schmutz J."/>
            <person name="Baker S.E."/>
            <person name="Ciuffetti L.M."/>
            <person name="Grigoriev I.V."/>
            <person name="Zhong S."/>
            <person name="Turgeon B.G."/>
        </authorList>
    </citation>
    <scope>NUCLEOTIDE SEQUENCE [LARGE SCALE GENOMIC DNA]</scope>
    <source>
        <strain evidence="4">ND90Pr / ATCC 201652</strain>
    </source>
</reference>
<dbReference type="AlphaFoldDB" id="M2SCA0"/>
<dbReference type="EMBL" id="KB445651">
    <property type="protein sequence ID" value="EMD60085.1"/>
    <property type="molecule type" value="Genomic_DNA"/>
</dbReference>
<name>M2SCA0_COCSN</name>
<organism evidence="3 4">
    <name type="scientific">Cochliobolus sativus (strain ND90Pr / ATCC 201652)</name>
    <name type="common">Common root rot and spot blotch fungus</name>
    <name type="synonym">Bipolaris sorokiniana</name>
    <dbReference type="NCBI Taxonomy" id="665912"/>
    <lineage>
        <taxon>Eukaryota</taxon>
        <taxon>Fungi</taxon>
        <taxon>Dikarya</taxon>
        <taxon>Ascomycota</taxon>
        <taxon>Pezizomycotina</taxon>
        <taxon>Dothideomycetes</taxon>
        <taxon>Pleosporomycetidae</taxon>
        <taxon>Pleosporales</taxon>
        <taxon>Pleosporineae</taxon>
        <taxon>Pleosporaceae</taxon>
        <taxon>Bipolaris</taxon>
    </lineage>
</organism>
<dbReference type="eggNOG" id="ENOG502SWNU">
    <property type="taxonomic scope" value="Eukaryota"/>
</dbReference>
<evidence type="ECO:0000256" key="1">
    <source>
        <dbReference type="SAM" id="MobiDB-lite"/>
    </source>
</evidence>
<accession>M2SCA0</accession>
<proteinExistence type="predicted"/>
<dbReference type="OMA" id="IGPDPDF"/>